<dbReference type="Gene3D" id="1.10.510.10">
    <property type="entry name" value="Transferase(Phosphotransferase) domain 1"/>
    <property type="match status" value="1"/>
</dbReference>
<dbReference type="InterPro" id="IPR000719">
    <property type="entry name" value="Prot_kinase_dom"/>
</dbReference>
<dbReference type="InterPro" id="IPR010730">
    <property type="entry name" value="HET"/>
</dbReference>
<evidence type="ECO:0000259" key="2">
    <source>
        <dbReference type="PROSITE" id="PS50011"/>
    </source>
</evidence>
<dbReference type="Pfam" id="PF00069">
    <property type="entry name" value="Pkinase"/>
    <property type="match status" value="1"/>
</dbReference>
<dbReference type="PANTHER" id="PTHR33112:SF10">
    <property type="entry name" value="TOL"/>
    <property type="match status" value="1"/>
</dbReference>
<dbReference type="Proteomes" id="UP001433268">
    <property type="component" value="Unassembled WGS sequence"/>
</dbReference>
<dbReference type="InterPro" id="IPR011009">
    <property type="entry name" value="Kinase-like_dom_sf"/>
</dbReference>
<sequence length="1175" mass="132756">MRLFWWHDFHDRRLSASQLSPEDQLFHPGLWAKVKAHDFLVMYRWENLAPVFTKAQYDYNLHEKGILPFITKDANVKEGAFSWVHKVTVHPEHTEHADKEVAIKEIRVNRGGDDSRTDEAWEREARALASINQVDHPNIIRCLAAIRRQNSRYFMFPWATGDSLRDFWLERPEQSPNATLINETLGQLIGLADALGKLHDFEGKVDPSAFHPDEDDNITMEGGQDSIRHGDLKPENLLRFLEPESTLGTLKIGDMGLAKKHVLLTVKRKCITTTRYGTIQYQPPEAELTTNGGLSRLYDTWSMGCIIFEFIIWLLYGNDALDRFYQDLQGKARNACPYYELPPQGSGDGPTVHPVVQGWISHLQQYDPECREESAISDLLKLVKEKLLVVDLPPSRGRTHRAGSGEPTIAIIQPPNSGILGLGHRATAEGLLEGLTAIADKVRQNPAYLLTGADRDNIHLPPLPRDQPTFLSPGNGARKRKAQDITSDQDVKLLGGPFPPVPIRLKDWSYPVDNDFALVVSQAIGRDKLMPPGSSLPKLCIRCLRLDFWAGGFSFEVSPSQLHQDSPKCDFCCMLLRVCTQFDMNREAKVSFIREQSTLRIVGGPPQPVLTFMRSPGIFQPARSYTAWVPTASACRESSGNGDHPALAARLRLHTCQLPWPRIHGRSHQADRDWKRRKLTLRLIETAEKPPQDGRYIALSHPWGDKTKHIPFCTWRTDVRNDGHDVETFKQAIPFDKMPATFQHAVTVALSLGIRYIWIDSLCIIQGPDGDFNEEASRMEDVFSGAYCVLAASRATGMHDGFLGERAGRDFVTFAQTPAEKKFYVCEPIDDFSQDVLESPLNKRGWVLQERALARRSVYFTKTQMYFECGEGIRYVLRNADPWPAVSIISNLSAFLGDPRFPQKAVEGRRGMKIAYFQDLYKQYSRLEFTRMEDRAVAILGLENRLRKAYRTDGGFGIFDDGADGGLFHRSLLWRRGIEQEKPDMRSIIFPLERRRGTAEVPKWSWMAYEGPIDYLLEPPFDEEMEWETRDIRPPWSRHQHQTSQRQQPGSLLSAERRSATAPLDHHGKASVPTLAVVARDFNVVGFRGGEVQVLYDADRSASDGGGKAQCVVVARTKSGESRQAKRHYVLIVVAELKSSPAGLGTGLKYHRVGVGYMLGKFIAWDKPASEGLVY</sequence>
<dbReference type="RefSeq" id="XP_066661186.1">
    <property type="nucleotide sequence ID" value="XM_066818998.1"/>
</dbReference>
<dbReference type="PROSITE" id="PS50011">
    <property type="entry name" value="PROTEIN_KINASE_DOM"/>
    <property type="match status" value="1"/>
</dbReference>
<accession>A0ABR1UV85</accession>
<dbReference type="GO" id="GO:0004674">
    <property type="term" value="F:protein serine/threonine kinase activity"/>
    <property type="evidence" value="ECO:0007669"/>
    <property type="project" value="UniProtKB-KW"/>
</dbReference>
<gene>
    <name evidence="3" type="ORF">PG997_014684</name>
</gene>
<evidence type="ECO:0000313" key="3">
    <source>
        <dbReference type="EMBL" id="KAK8062587.1"/>
    </source>
</evidence>
<protein>
    <submittedName>
        <fullName evidence="3">Serine/threonine protein kinase</fullName>
    </submittedName>
</protein>
<name>A0ABR1UV85_9PEZI</name>
<dbReference type="PANTHER" id="PTHR33112">
    <property type="entry name" value="DOMAIN PROTEIN, PUTATIVE-RELATED"/>
    <property type="match status" value="1"/>
</dbReference>
<feature type="domain" description="Protein kinase" evidence="2">
    <location>
        <begin position="70"/>
        <end position="388"/>
    </location>
</feature>
<feature type="region of interest" description="Disordered" evidence="1">
    <location>
        <begin position="1035"/>
        <end position="1066"/>
    </location>
</feature>
<dbReference type="SUPFAM" id="SSF56112">
    <property type="entry name" value="Protein kinase-like (PK-like)"/>
    <property type="match status" value="1"/>
</dbReference>
<comment type="caution">
    <text evidence="3">The sequence shown here is derived from an EMBL/GenBank/DDBJ whole genome shotgun (WGS) entry which is preliminary data.</text>
</comment>
<keyword evidence="3" id="KW-0418">Kinase</keyword>
<dbReference type="GeneID" id="92052058"/>
<dbReference type="EMBL" id="JAQQWN010000010">
    <property type="protein sequence ID" value="KAK8062587.1"/>
    <property type="molecule type" value="Genomic_DNA"/>
</dbReference>
<dbReference type="Pfam" id="PF07714">
    <property type="entry name" value="PK_Tyr_Ser-Thr"/>
    <property type="match status" value="1"/>
</dbReference>
<feature type="compositionally biased region" description="Basic and acidic residues" evidence="1">
    <location>
        <begin position="1055"/>
        <end position="1066"/>
    </location>
</feature>
<proteinExistence type="predicted"/>
<evidence type="ECO:0000313" key="4">
    <source>
        <dbReference type="Proteomes" id="UP001433268"/>
    </source>
</evidence>
<keyword evidence="4" id="KW-1185">Reference proteome</keyword>
<reference evidence="3 4" key="1">
    <citation type="submission" date="2023-01" db="EMBL/GenBank/DDBJ databases">
        <title>Analysis of 21 Apiospora genomes using comparative genomics revels a genus with tremendous synthesis potential of carbohydrate active enzymes and secondary metabolites.</title>
        <authorList>
            <person name="Sorensen T."/>
        </authorList>
    </citation>
    <scope>NUCLEOTIDE SEQUENCE [LARGE SCALE GENOMIC DNA]</scope>
    <source>
        <strain evidence="3 4">CBS 114990</strain>
    </source>
</reference>
<keyword evidence="3" id="KW-0723">Serine/threonine-protein kinase</keyword>
<dbReference type="SMART" id="SM00220">
    <property type="entry name" value="S_TKc"/>
    <property type="match status" value="1"/>
</dbReference>
<keyword evidence="3" id="KW-0808">Transferase</keyword>
<dbReference type="Pfam" id="PF06985">
    <property type="entry name" value="HET"/>
    <property type="match status" value="1"/>
</dbReference>
<evidence type="ECO:0000256" key="1">
    <source>
        <dbReference type="SAM" id="MobiDB-lite"/>
    </source>
</evidence>
<dbReference type="InterPro" id="IPR001245">
    <property type="entry name" value="Ser-Thr/Tyr_kinase_cat_dom"/>
</dbReference>
<organism evidence="3 4">
    <name type="scientific">Apiospora hydei</name>
    <dbReference type="NCBI Taxonomy" id="1337664"/>
    <lineage>
        <taxon>Eukaryota</taxon>
        <taxon>Fungi</taxon>
        <taxon>Dikarya</taxon>
        <taxon>Ascomycota</taxon>
        <taxon>Pezizomycotina</taxon>
        <taxon>Sordariomycetes</taxon>
        <taxon>Xylariomycetidae</taxon>
        <taxon>Amphisphaeriales</taxon>
        <taxon>Apiosporaceae</taxon>
        <taxon>Apiospora</taxon>
    </lineage>
</organism>